<name>A0A653KXH5_AERVE</name>
<dbReference type="RefSeq" id="WP_265342306.1">
    <property type="nucleotide sequence ID" value="NZ_LR732798.1"/>
</dbReference>
<evidence type="ECO:0000313" key="2">
    <source>
        <dbReference type="Proteomes" id="UP000439123"/>
    </source>
</evidence>
<evidence type="ECO:0000313" key="1">
    <source>
        <dbReference type="EMBL" id="VXA84029.1"/>
    </source>
</evidence>
<proteinExistence type="predicted"/>
<dbReference type="EMBL" id="CABWLC010000008">
    <property type="protein sequence ID" value="VXA84029.1"/>
    <property type="molecule type" value="Genomic_DNA"/>
</dbReference>
<dbReference type="AlphaFoldDB" id="A0A653KXH5"/>
<accession>A0A653KXH5</accession>
<sequence>MKIAEKQKSQLRDMWRQLRQYPQGCSFEDDYLLIRGMVEGLIA</sequence>
<reference evidence="1 2" key="1">
    <citation type="submission" date="2019-10" db="EMBL/GenBank/DDBJ databases">
        <authorList>
            <person name="Karimi E."/>
        </authorList>
    </citation>
    <scope>NUCLEOTIDE SEQUENCE [LARGE SCALE GENOMIC DNA]</scope>
    <source>
        <strain evidence="1">Aeromonas sp. 8C</strain>
    </source>
</reference>
<protein>
    <submittedName>
        <fullName evidence="1">Uncharacterized protein</fullName>
    </submittedName>
</protein>
<organism evidence="1 2">
    <name type="scientific">Aeromonas veronii</name>
    <dbReference type="NCBI Taxonomy" id="654"/>
    <lineage>
        <taxon>Bacteria</taxon>
        <taxon>Pseudomonadati</taxon>
        <taxon>Pseudomonadota</taxon>
        <taxon>Gammaproteobacteria</taxon>
        <taxon>Aeromonadales</taxon>
        <taxon>Aeromonadaceae</taxon>
        <taxon>Aeromonas</taxon>
    </lineage>
</organism>
<dbReference type="Proteomes" id="UP000439123">
    <property type="component" value="Unassembled WGS sequence"/>
</dbReference>
<gene>
    <name evidence="1" type="ORF">AERO8C_160182</name>
</gene>